<dbReference type="OrthoDB" id="5987799at2759"/>
<feature type="compositionally biased region" description="Low complexity" evidence="4">
    <location>
        <begin position="22"/>
        <end position="33"/>
    </location>
</feature>
<dbReference type="AlphaFoldDB" id="A0A8C0SNT0"/>
<evidence type="ECO:0000313" key="6">
    <source>
        <dbReference type="Proteomes" id="UP000694542"/>
    </source>
</evidence>
<comment type="similarity">
    <text evidence="1 3">Belongs to the heparin-binding growth factors family.</text>
</comment>
<dbReference type="PANTHER" id="PTHR11486">
    <property type="entry name" value="FIBROBLAST GROWTH FACTOR"/>
    <property type="match status" value="1"/>
</dbReference>
<reference evidence="5" key="2">
    <citation type="submission" date="2025-08" db="UniProtKB">
        <authorList>
            <consortium name="Ensembl"/>
        </authorList>
    </citation>
    <scope>IDENTIFICATION</scope>
</reference>
<dbReference type="InterPro" id="IPR002209">
    <property type="entry name" value="Fibroblast_GF_fam"/>
</dbReference>
<dbReference type="Ensembl" id="ENSCAFT00040028184.1">
    <property type="protein sequence ID" value="ENSCAFP00040024484.1"/>
    <property type="gene ID" value="ENSCAFG00040015302.1"/>
</dbReference>
<dbReference type="GO" id="GO:0008083">
    <property type="term" value="F:growth factor activity"/>
    <property type="evidence" value="ECO:0007669"/>
    <property type="project" value="UniProtKB-KW"/>
</dbReference>
<dbReference type="Pfam" id="PF00167">
    <property type="entry name" value="FGF"/>
    <property type="match status" value="1"/>
</dbReference>
<feature type="compositionally biased region" description="Low complexity" evidence="4">
    <location>
        <begin position="130"/>
        <end position="151"/>
    </location>
</feature>
<feature type="region of interest" description="Disordered" evidence="4">
    <location>
        <begin position="1"/>
        <end position="175"/>
    </location>
</feature>
<dbReference type="InterPro" id="IPR008996">
    <property type="entry name" value="IL1/FGF"/>
</dbReference>
<keyword evidence="2" id="KW-0339">Growth factor</keyword>
<evidence type="ECO:0000313" key="5">
    <source>
        <dbReference type="Ensembl" id="ENSCAFP00040024484.1"/>
    </source>
</evidence>
<evidence type="ECO:0000256" key="3">
    <source>
        <dbReference type="RuleBase" id="RU049442"/>
    </source>
</evidence>
<evidence type="ECO:0000256" key="2">
    <source>
        <dbReference type="ARBA" id="ARBA00023030"/>
    </source>
</evidence>
<dbReference type="Gene3D" id="2.80.10.50">
    <property type="match status" value="1"/>
</dbReference>
<accession>A0A8C0SNT0</accession>
<proteinExistence type="inferred from homology"/>
<feature type="compositionally biased region" description="Low complexity" evidence="4">
    <location>
        <begin position="42"/>
        <end position="59"/>
    </location>
</feature>
<protein>
    <recommendedName>
        <fullName evidence="3">Fibroblast growth factor</fullName>
        <shortName evidence="3">FGF</shortName>
    </recommendedName>
</protein>
<dbReference type="SUPFAM" id="SSF50353">
    <property type="entry name" value="Cytokine"/>
    <property type="match status" value="1"/>
</dbReference>
<dbReference type="Proteomes" id="UP000694542">
    <property type="component" value="Chromosome 8"/>
</dbReference>
<dbReference type="PRINTS" id="PR00263">
    <property type="entry name" value="HBGFFGF"/>
</dbReference>
<feature type="compositionally biased region" description="Basic and acidic residues" evidence="4">
    <location>
        <begin position="119"/>
        <end position="129"/>
    </location>
</feature>
<reference evidence="5" key="1">
    <citation type="submission" date="2018-10" db="EMBL/GenBank/DDBJ databases">
        <title>De novo assembly of a Great Dane genome.</title>
        <authorList>
            <person name="Kidd J.M."/>
            <person name="Pendleton A.L."/>
            <person name="Shen F."/>
            <person name="Emery S."/>
        </authorList>
    </citation>
    <scope>NUCLEOTIDE SEQUENCE [LARGE SCALE GENOMIC DNA]</scope>
    <source>
        <strain evidence="5">Great Dane</strain>
    </source>
</reference>
<dbReference type="SMART" id="SM00442">
    <property type="entry name" value="FGF"/>
    <property type="match status" value="1"/>
</dbReference>
<name>A0A8C0SNT0_CANLF</name>
<organism evidence="5 6">
    <name type="scientific">Canis lupus familiaris</name>
    <name type="common">Dog</name>
    <name type="synonym">Canis familiaris</name>
    <dbReference type="NCBI Taxonomy" id="9615"/>
    <lineage>
        <taxon>Eukaryota</taxon>
        <taxon>Metazoa</taxon>
        <taxon>Chordata</taxon>
        <taxon>Craniata</taxon>
        <taxon>Vertebrata</taxon>
        <taxon>Euteleostomi</taxon>
        <taxon>Mammalia</taxon>
        <taxon>Eutheria</taxon>
        <taxon>Laurasiatheria</taxon>
        <taxon>Carnivora</taxon>
        <taxon>Caniformia</taxon>
        <taxon>Canidae</taxon>
        <taxon>Canis</taxon>
    </lineage>
</organism>
<evidence type="ECO:0000256" key="4">
    <source>
        <dbReference type="SAM" id="MobiDB-lite"/>
    </source>
</evidence>
<evidence type="ECO:0000256" key="1">
    <source>
        <dbReference type="ARBA" id="ARBA00007936"/>
    </source>
</evidence>
<sequence>MISRSTAPRPRARAQLPGPECSSPSPRAAPRARVQFPEPECSSSARAHSPAPSAAPRPRVQLPEPECSSPAPSAAPRAQLPGPAPSSRLARQGSWRGELQDRARLGARGRCRALPGGRLEGRGHGRAPDRVGPGPGAAAAPRAALGARTPRQSPPGVGHGSREHHHAARPAGAFPPGHFKDPKRLYCKNGGFFLRMHPEGRVDGVGEKSDPHVKLQLQVEERGVVSVRGVCANRYPATKEDGRLLASQCVTDECFFFERLKCSSRYVALERTGQYKLGPKTGPGQNAIPFLPMSAKS</sequence>